<keyword evidence="3" id="KW-1185">Reference proteome</keyword>
<dbReference type="InParanoid" id="A0A409WX13"/>
<evidence type="ECO:0000313" key="2">
    <source>
        <dbReference type="EMBL" id="PPQ83001.1"/>
    </source>
</evidence>
<gene>
    <name evidence="2" type="ORF">CVT26_011324</name>
</gene>
<dbReference type="EMBL" id="NHYE01004671">
    <property type="protein sequence ID" value="PPQ83001.1"/>
    <property type="molecule type" value="Genomic_DNA"/>
</dbReference>
<keyword evidence="1" id="KW-0175">Coiled coil</keyword>
<dbReference type="Proteomes" id="UP000284706">
    <property type="component" value="Unassembled WGS sequence"/>
</dbReference>
<accession>A0A409WX13</accession>
<sequence length="221" mass="25815">MRKILSHTKSFFIPRTESIPTIVVSPPENDRPTAPKRRDSLEDLCFERKRCQWEDGLGLLNYIPRNKEAWHVKEAKREIKELDRQIRKKKSERRIRRYPLETDLLVNMTPSPRLNRASLSRPTPVLRLPPFESFRPPPTIVPIDGHVPVAAPFPGFETTDFDSLFIRQLTRAELCDLVRDERRFATIVSVLERNSTLLSLFLEYKRDAALIDQLCQQLKDA</sequence>
<dbReference type="AlphaFoldDB" id="A0A409WX13"/>
<evidence type="ECO:0000313" key="3">
    <source>
        <dbReference type="Proteomes" id="UP000284706"/>
    </source>
</evidence>
<proteinExistence type="predicted"/>
<reference evidence="2 3" key="1">
    <citation type="journal article" date="2018" name="Evol. Lett.">
        <title>Horizontal gene cluster transfer increased hallucinogenic mushroom diversity.</title>
        <authorList>
            <person name="Reynolds H.T."/>
            <person name="Vijayakumar V."/>
            <person name="Gluck-Thaler E."/>
            <person name="Korotkin H.B."/>
            <person name="Matheny P.B."/>
            <person name="Slot J.C."/>
        </authorList>
    </citation>
    <scope>NUCLEOTIDE SEQUENCE [LARGE SCALE GENOMIC DNA]</scope>
    <source>
        <strain evidence="2 3">SRW20</strain>
    </source>
</reference>
<name>A0A409WX13_9AGAR</name>
<comment type="caution">
    <text evidence="2">The sequence shown here is derived from an EMBL/GenBank/DDBJ whole genome shotgun (WGS) entry which is preliminary data.</text>
</comment>
<protein>
    <submittedName>
        <fullName evidence="2">Uncharacterized protein</fullName>
    </submittedName>
</protein>
<organism evidence="2 3">
    <name type="scientific">Gymnopilus dilepis</name>
    <dbReference type="NCBI Taxonomy" id="231916"/>
    <lineage>
        <taxon>Eukaryota</taxon>
        <taxon>Fungi</taxon>
        <taxon>Dikarya</taxon>
        <taxon>Basidiomycota</taxon>
        <taxon>Agaricomycotina</taxon>
        <taxon>Agaricomycetes</taxon>
        <taxon>Agaricomycetidae</taxon>
        <taxon>Agaricales</taxon>
        <taxon>Agaricineae</taxon>
        <taxon>Hymenogastraceae</taxon>
        <taxon>Gymnopilus</taxon>
    </lineage>
</organism>
<evidence type="ECO:0000256" key="1">
    <source>
        <dbReference type="SAM" id="Coils"/>
    </source>
</evidence>
<feature type="coiled-coil region" evidence="1">
    <location>
        <begin position="65"/>
        <end position="92"/>
    </location>
</feature>